<keyword evidence="5" id="KW-1133">Transmembrane helix</keyword>
<evidence type="ECO:0000256" key="7">
    <source>
        <dbReference type="RuleBase" id="RU000461"/>
    </source>
</evidence>
<keyword evidence="7" id="KW-0349">Heme</keyword>
<comment type="caution">
    <text evidence="9">The sequence shown here is derived from an EMBL/GenBank/DDBJ whole genome shotgun (WGS) entry which is preliminary data.</text>
</comment>
<sequence length="342" mass="39508">MTFFITLLLFLLPVLFLLNWRRMSKYGPILKLIPLGRRMVYTHGQAANNLVFCGDSSKIANKQTSSIRTILGDRNLLEVSGQDHRHYVGKMDEEIRKHIELHWQRMERAVREFLQNFQEVIEAMWSIPVKLPFTHYSRSLCASSRVQLLKELQRIATPYQDLITCLLSRHDEENKQVVTDKEILHNIMLIMVAGHDTCSDDFYAASSIKESRCLKSCSSRYTSSISGIFLDLPNLHRIPAAQKGRKTKLNEDEFTIFPEPSKFDPTRFEKQMSVPPYSFILFGGGPRICPGNKFARIETLVVIHYLITQYSWELCSDDHYIGDPMLVPTQGLLLQIVLKKQK</sequence>
<gene>
    <name evidence="9" type="ORF">ACJRO7_022516</name>
</gene>
<keyword evidence="8" id="KW-0732">Signal</keyword>
<evidence type="ECO:0000313" key="9">
    <source>
        <dbReference type="EMBL" id="KAL3733004.1"/>
    </source>
</evidence>
<dbReference type="InterPro" id="IPR001128">
    <property type="entry name" value="Cyt_P450"/>
</dbReference>
<dbReference type="Proteomes" id="UP001634007">
    <property type="component" value="Unassembled WGS sequence"/>
</dbReference>
<evidence type="ECO:0000313" key="10">
    <source>
        <dbReference type="Proteomes" id="UP001634007"/>
    </source>
</evidence>
<proteinExistence type="inferred from homology"/>
<keyword evidence="4 7" id="KW-0479">Metal-binding</keyword>
<dbReference type="PROSITE" id="PS00086">
    <property type="entry name" value="CYTOCHROME_P450"/>
    <property type="match status" value="1"/>
</dbReference>
<evidence type="ECO:0000256" key="5">
    <source>
        <dbReference type="ARBA" id="ARBA00022989"/>
    </source>
</evidence>
<keyword evidence="7" id="KW-0560">Oxidoreductase</keyword>
<dbReference type="GO" id="GO:0046872">
    <property type="term" value="F:metal ion binding"/>
    <property type="evidence" value="ECO:0007669"/>
    <property type="project" value="UniProtKB-KW"/>
</dbReference>
<comment type="subcellular location">
    <subcellularLocation>
        <location evidence="1">Membrane</location>
        <topology evidence="1">Single-pass membrane protein</topology>
    </subcellularLocation>
</comment>
<dbReference type="EMBL" id="JBJKBG010000006">
    <property type="protein sequence ID" value="KAL3733004.1"/>
    <property type="molecule type" value="Genomic_DNA"/>
</dbReference>
<feature type="signal peptide" evidence="8">
    <location>
        <begin position="1"/>
        <end position="17"/>
    </location>
</feature>
<accession>A0ABD3K3L9</accession>
<dbReference type="Pfam" id="PF00067">
    <property type="entry name" value="p450"/>
    <property type="match status" value="1"/>
</dbReference>
<feature type="chain" id="PRO_5044883014" description="Cytochrome P450" evidence="8">
    <location>
        <begin position="18"/>
        <end position="342"/>
    </location>
</feature>
<dbReference type="Gene3D" id="1.10.630.10">
    <property type="entry name" value="Cytochrome P450"/>
    <property type="match status" value="2"/>
</dbReference>
<keyword evidence="6 7" id="KW-0408">Iron</keyword>
<evidence type="ECO:0000256" key="1">
    <source>
        <dbReference type="ARBA" id="ARBA00004167"/>
    </source>
</evidence>
<keyword evidence="7" id="KW-0503">Monooxygenase</keyword>
<evidence type="ECO:0008006" key="11">
    <source>
        <dbReference type="Google" id="ProtNLM"/>
    </source>
</evidence>
<dbReference type="PANTHER" id="PTHR24286:SF190">
    <property type="entry name" value="CYTOCHROME P450"/>
    <property type="match status" value="1"/>
</dbReference>
<evidence type="ECO:0000256" key="2">
    <source>
        <dbReference type="ARBA" id="ARBA00010617"/>
    </source>
</evidence>
<comment type="similarity">
    <text evidence="2 7">Belongs to the cytochrome P450 family.</text>
</comment>
<dbReference type="SUPFAM" id="SSF48264">
    <property type="entry name" value="Cytochrome P450"/>
    <property type="match status" value="2"/>
</dbReference>
<name>A0ABD3K3L9_EUCGL</name>
<dbReference type="InterPro" id="IPR036396">
    <property type="entry name" value="Cyt_P450_sf"/>
</dbReference>
<keyword evidence="10" id="KW-1185">Reference proteome</keyword>
<dbReference type="AlphaFoldDB" id="A0ABD3K3L9"/>
<protein>
    <recommendedName>
        <fullName evidence="11">Cytochrome P450</fullName>
    </recommendedName>
</protein>
<evidence type="ECO:0000256" key="8">
    <source>
        <dbReference type="SAM" id="SignalP"/>
    </source>
</evidence>
<keyword evidence="3" id="KW-0812">Transmembrane</keyword>
<organism evidence="9 10">
    <name type="scientific">Eucalyptus globulus</name>
    <name type="common">Tasmanian blue gum</name>
    <dbReference type="NCBI Taxonomy" id="34317"/>
    <lineage>
        <taxon>Eukaryota</taxon>
        <taxon>Viridiplantae</taxon>
        <taxon>Streptophyta</taxon>
        <taxon>Embryophyta</taxon>
        <taxon>Tracheophyta</taxon>
        <taxon>Spermatophyta</taxon>
        <taxon>Magnoliopsida</taxon>
        <taxon>eudicotyledons</taxon>
        <taxon>Gunneridae</taxon>
        <taxon>Pentapetalae</taxon>
        <taxon>rosids</taxon>
        <taxon>malvids</taxon>
        <taxon>Myrtales</taxon>
        <taxon>Myrtaceae</taxon>
        <taxon>Myrtoideae</taxon>
        <taxon>Eucalypteae</taxon>
        <taxon>Eucalyptus</taxon>
    </lineage>
</organism>
<evidence type="ECO:0000256" key="6">
    <source>
        <dbReference type="ARBA" id="ARBA00023004"/>
    </source>
</evidence>
<reference evidence="9 10" key="1">
    <citation type="submission" date="2024-11" db="EMBL/GenBank/DDBJ databases">
        <title>Chromosome-level genome assembly of Eucalyptus globulus Labill. provides insights into its genome evolution.</title>
        <authorList>
            <person name="Li X."/>
        </authorList>
    </citation>
    <scope>NUCLEOTIDE SEQUENCE [LARGE SCALE GENOMIC DNA]</scope>
    <source>
        <strain evidence="9">CL2024</strain>
        <tissue evidence="9">Fresh tender leaves</tissue>
    </source>
</reference>
<dbReference type="PANTHER" id="PTHR24286">
    <property type="entry name" value="CYTOCHROME P450 26"/>
    <property type="match status" value="1"/>
</dbReference>
<dbReference type="InterPro" id="IPR017972">
    <property type="entry name" value="Cyt_P450_CS"/>
</dbReference>
<keyword evidence="5" id="KW-0472">Membrane</keyword>
<dbReference type="GO" id="GO:0004497">
    <property type="term" value="F:monooxygenase activity"/>
    <property type="evidence" value="ECO:0007669"/>
    <property type="project" value="UniProtKB-KW"/>
</dbReference>
<evidence type="ECO:0000256" key="3">
    <source>
        <dbReference type="ARBA" id="ARBA00022692"/>
    </source>
</evidence>
<evidence type="ECO:0000256" key="4">
    <source>
        <dbReference type="ARBA" id="ARBA00022723"/>
    </source>
</evidence>
<dbReference type="GO" id="GO:0016020">
    <property type="term" value="C:membrane"/>
    <property type="evidence" value="ECO:0007669"/>
    <property type="project" value="UniProtKB-SubCell"/>
</dbReference>